<evidence type="ECO:0000256" key="1">
    <source>
        <dbReference type="SAM" id="SignalP"/>
    </source>
</evidence>
<proteinExistence type="predicted"/>
<dbReference type="GO" id="GO:0030247">
    <property type="term" value="F:polysaccharide binding"/>
    <property type="evidence" value="ECO:0007669"/>
    <property type="project" value="InterPro"/>
</dbReference>
<protein>
    <recommendedName>
        <fullName evidence="2">Surface glycan-binding protein B xyloglucan binding domain-containing protein</fullName>
    </recommendedName>
</protein>
<keyword evidence="1" id="KW-0732">Signal</keyword>
<organism evidence="3 4">
    <name type="scientific">Hallella mizrahii</name>
    <dbReference type="NCBI Taxonomy" id="2606637"/>
    <lineage>
        <taxon>Bacteria</taxon>
        <taxon>Pseudomonadati</taxon>
        <taxon>Bacteroidota</taxon>
        <taxon>Bacteroidia</taxon>
        <taxon>Bacteroidales</taxon>
        <taxon>Prevotellaceae</taxon>
        <taxon>Hallella</taxon>
    </lineage>
</organism>
<feature type="signal peptide" evidence="1">
    <location>
        <begin position="1"/>
        <end position="29"/>
    </location>
</feature>
<name>A0A7K0KDM1_9BACT</name>
<dbReference type="PROSITE" id="PS51257">
    <property type="entry name" value="PROKAR_LIPOPROTEIN"/>
    <property type="match status" value="1"/>
</dbReference>
<evidence type="ECO:0000313" key="3">
    <source>
        <dbReference type="EMBL" id="MST83565.1"/>
    </source>
</evidence>
<feature type="chain" id="PRO_5029872131" description="Surface glycan-binding protein B xyloglucan binding domain-containing protein" evidence="1">
    <location>
        <begin position="30"/>
        <end position="466"/>
    </location>
</feature>
<dbReference type="InterPro" id="IPR040475">
    <property type="entry name" value="SGBP_B_XBD"/>
</dbReference>
<dbReference type="Proteomes" id="UP000438914">
    <property type="component" value="Unassembled WGS sequence"/>
</dbReference>
<dbReference type="AlphaFoldDB" id="A0A7K0KDM1"/>
<gene>
    <name evidence="3" type="ORF">FYJ73_02515</name>
</gene>
<dbReference type="Pfam" id="PF18329">
    <property type="entry name" value="SGBP_B_XBD"/>
    <property type="match status" value="1"/>
</dbReference>
<dbReference type="InterPro" id="IPR013783">
    <property type="entry name" value="Ig-like_fold"/>
</dbReference>
<evidence type="ECO:0000313" key="4">
    <source>
        <dbReference type="Proteomes" id="UP000438914"/>
    </source>
</evidence>
<dbReference type="RefSeq" id="WP_154533142.1">
    <property type="nucleotide sequence ID" value="NZ_VUNG01000003.1"/>
</dbReference>
<dbReference type="Gene3D" id="2.60.40.10">
    <property type="entry name" value="Immunoglobulins"/>
    <property type="match status" value="2"/>
</dbReference>
<keyword evidence="4" id="KW-1185">Reference proteome</keyword>
<comment type="caution">
    <text evidence="3">The sequence shown here is derived from an EMBL/GenBank/DDBJ whole genome shotgun (WGS) entry which is preliminary data.</text>
</comment>
<dbReference type="EMBL" id="VUNG01000003">
    <property type="protein sequence ID" value="MST83565.1"/>
    <property type="molecule type" value="Genomic_DNA"/>
</dbReference>
<feature type="domain" description="Surface glycan-binding protein B xyloglucan binding" evidence="2">
    <location>
        <begin position="225"/>
        <end position="457"/>
    </location>
</feature>
<reference evidence="3 4" key="1">
    <citation type="submission" date="2019-08" db="EMBL/GenBank/DDBJ databases">
        <title>In-depth cultivation of the pig gut microbiome towards novel bacterial diversity and tailored functional studies.</title>
        <authorList>
            <person name="Wylensek D."/>
            <person name="Hitch T.C.A."/>
            <person name="Clavel T."/>
        </authorList>
    </citation>
    <scope>NUCLEOTIDE SEQUENCE [LARGE SCALE GENOMIC DNA]</scope>
    <source>
        <strain evidence="3 4">LKV-178-WT-2A</strain>
    </source>
</reference>
<evidence type="ECO:0000259" key="2">
    <source>
        <dbReference type="Pfam" id="PF18329"/>
    </source>
</evidence>
<sequence>MKHISFFPIQHFGLRCAALLSACCLLLLAGCKDDDGGEGATMTINKIYLENAKATDSITDREVTFARLGQLIRIEGSGFTGLKHIYINGYDTYFNNALLTDNNVWVTLNAKTPVDKADASVHNKITLYKDDGNTLTYDFTIRASAPVVSRVDNTLPQPGEKVIVYGANLQETTKVTLPGGVTVAEGIESDPDGEWYSFVMPEGVTASGSITSEGANGTAVTPAYFNNNDCFILNFDGKGTQGAWSATYSADDLVDDPLGTGRGKVAMIVPQSVLDEGGIKAGANAKGFWTAGNDDALDDWTRMTQYIPATTPIDSVALQFDVYVPEPWSGSGQLEITLQNNLSNYGYGSGCTKYSKDYINQAYAWVPWLDRTTGTVSPYDTGGRWQTVTIPLSAFGNYTNSDISWTFQNVINDKNSGSYRNFGFLFVNPDLKYDEKTTYEAKDFAQKIYVDNFRIVPCTAIAVSDF</sequence>
<accession>A0A7K0KDM1</accession>